<dbReference type="Proteomes" id="UP000093928">
    <property type="component" value="Unassembled WGS sequence"/>
</dbReference>
<dbReference type="SUPFAM" id="SSF53300">
    <property type="entry name" value="vWA-like"/>
    <property type="match status" value="1"/>
</dbReference>
<dbReference type="RefSeq" id="WP_065146849.1">
    <property type="nucleotide sequence ID" value="NZ_LZLS01000217.1"/>
</dbReference>
<feature type="transmembrane region" description="Helical" evidence="1">
    <location>
        <begin position="6"/>
        <end position="25"/>
    </location>
</feature>
<dbReference type="AlphaFoldDB" id="A0A1A3NHA2"/>
<dbReference type="InterPro" id="IPR036465">
    <property type="entry name" value="vWFA_dom_sf"/>
</dbReference>
<gene>
    <name evidence="2" type="ORF">A5634_12020</name>
</gene>
<protein>
    <recommendedName>
        <fullName evidence="4">VWFA domain-containing protein</fullName>
    </recommendedName>
</protein>
<keyword evidence="1" id="KW-0472">Membrane</keyword>
<reference evidence="2 3" key="1">
    <citation type="submission" date="2016-06" db="EMBL/GenBank/DDBJ databases">
        <authorList>
            <person name="Kjaerup R.B."/>
            <person name="Dalgaard T.S."/>
            <person name="Juul-Madsen H.R."/>
        </authorList>
    </citation>
    <scope>NUCLEOTIDE SEQUENCE [LARGE SCALE GENOMIC DNA]</scope>
    <source>
        <strain evidence="2 3">1165133.8</strain>
    </source>
</reference>
<keyword evidence="1" id="KW-0812">Transmembrane</keyword>
<accession>A0A1A3NHA2</accession>
<dbReference type="Gene3D" id="3.40.50.410">
    <property type="entry name" value="von Willebrand factor, type A domain"/>
    <property type="match status" value="1"/>
</dbReference>
<feature type="transmembrane region" description="Helical" evidence="1">
    <location>
        <begin position="45"/>
        <end position="63"/>
    </location>
</feature>
<evidence type="ECO:0000256" key="1">
    <source>
        <dbReference type="SAM" id="Phobius"/>
    </source>
</evidence>
<dbReference type="EMBL" id="LZLS01000217">
    <property type="protein sequence ID" value="OBK20705.1"/>
    <property type="molecule type" value="Genomic_DNA"/>
</dbReference>
<dbReference type="OrthoDB" id="9814325at2"/>
<feature type="transmembrane region" description="Helical" evidence="1">
    <location>
        <begin position="286"/>
        <end position="306"/>
    </location>
</feature>
<evidence type="ECO:0008006" key="4">
    <source>
        <dbReference type="Google" id="ProtNLM"/>
    </source>
</evidence>
<proteinExistence type="predicted"/>
<evidence type="ECO:0000313" key="2">
    <source>
        <dbReference type="EMBL" id="OBK20705.1"/>
    </source>
</evidence>
<comment type="caution">
    <text evidence="2">The sequence shown here is derived from an EMBL/GenBank/DDBJ whole genome shotgun (WGS) entry which is preliminary data.</text>
</comment>
<organism evidence="2 3">
    <name type="scientific">Mycobacterium asiaticum</name>
    <dbReference type="NCBI Taxonomy" id="1790"/>
    <lineage>
        <taxon>Bacteria</taxon>
        <taxon>Bacillati</taxon>
        <taxon>Actinomycetota</taxon>
        <taxon>Actinomycetes</taxon>
        <taxon>Mycobacteriales</taxon>
        <taxon>Mycobacteriaceae</taxon>
        <taxon>Mycobacterium</taxon>
    </lineage>
</organism>
<evidence type="ECO:0000313" key="3">
    <source>
        <dbReference type="Proteomes" id="UP000093928"/>
    </source>
</evidence>
<name>A0A1A3NHA2_MYCAS</name>
<sequence length="320" mass="34558">MTFEPLLPWAILAVVAGALTLARLVSLQQVLWSARRGSGRRLRAVLRWSGVTMVVLLILVAVTRPGLRDDENHRGTTKAGEHLNVFLIVDRSADSAVEDYGLGLGAGGSSQSRITGMRADIAALTQQYPAARYALITFASRAALDWPLSEDVWSLRPTIAALRPYQSGPDGESSVDAAAASNVLRYQLMQATQQYPGSRNVVLYFGSGAPSSRAPQGEFQLPFGSVSGGAVLGYGLADAINEAELRKVAGQLAVPYLHRDSAQAFRPELPDSPSGRRAEAAKRTELYWVPALLAAALLLGEIYLSVREFRRGRIARRDMA</sequence>
<keyword evidence="1" id="KW-1133">Transmembrane helix</keyword>